<dbReference type="PANTHER" id="PTHR40788:SF1">
    <property type="entry name" value="IPA PROTEIN"/>
    <property type="match status" value="1"/>
</dbReference>
<reference evidence="2" key="1">
    <citation type="journal article" date="2020" name="Stud. Mycol.">
        <title>101 Dothideomycetes genomes: a test case for predicting lifestyles and emergence of pathogens.</title>
        <authorList>
            <person name="Haridas S."/>
            <person name="Albert R."/>
            <person name="Binder M."/>
            <person name="Bloem J."/>
            <person name="Labutti K."/>
            <person name="Salamov A."/>
            <person name="Andreopoulos B."/>
            <person name="Baker S."/>
            <person name="Barry K."/>
            <person name="Bills G."/>
            <person name="Bluhm B."/>
            <person name="Cannon C."/>
            <person name="Castanera R."/>
            <person name="Culley D."/>
            <person name="Daum C."/>
            <person name="Ezra D."/>
            <person name="Gonzalez J."/>
            <person name="Henrissat B."/>
            <person name="Kuo A."/>
            <person name="Liang C."/>
            <person name="Lipzen A."/>
            <person name="Lutzoni F."/>
            <person name="Magnuson J."/>
            <person name="Mondo S."/>
            <person name="Nolan M."/>
            <person name="Ohm R."/>
            <person name="Pangilinan J."/>
            <person name="Park H.-J."/>
            <person name="Ramirez L."/>
            <person name="Alfaro M."/>
            <person name="Sun H."/>
            <person name="Tritt A."/>
            <person name="Yoshinaga Y."/>
            <person name="Zwiers L.-H."/>
            <person name="Turgeon B."/>
            <person name="Goodwin S."/>
            <person name="Spatafora J."/>
            <person name="Crous P."/>
            <person name="Grigoriev I."/>
        </authorList>
    </citation>
    <scope>NUCLEOTIDE SEQUENCE</scope>
    <source>
        <strain evidence="2">CBS 122681</strain>
    </source>
</reference>
<dbReference type="OrthoDB" id="2922289at2759"/>
<evidence type="ECO:0000313" key="3">
    <source>
        <dbReference type="Proteomes" id="UP000799324"/>
    </source>
</evidence>
<protein>
    <submittedName>
        <fullName evidence="2">Uncharacterized protein</fullName>
    </submittedName>
</protein>
<name>A0A6A6SPL7_9PLEO</name>
<sequence>MDQSVKTLHRDLARKYQRHGSRIEQLWRSYDQERRTEVMKAGSVEVLKTPTDTSMGNVYKLMPEWNLRDVTAPSSDFLLDMLKHRATKPLQDQYTTGVDGGLGDHMHIVDMMDRKNLKFIDTARFNNCWTLFFDEDSYGRSIKLTARANKAEFLASMAPAIRAQLAVPQATGDFILMRQQYLLQSLNIIIEDILDAGSTIRDQKERLKEPMKAATAALSNLSIHEAPEKVDLPFLLDYALDQESSLEEIIDLMRSESTVLAHAVNVWFFTRLDFVADERGRTLPAHTDDFISGAVFDTINSAVMHAAIWNYIRYLLDLLKDTPDKQSRFYVLQELSNQTNGTVRIAMKRDPESLTVENPQLHYMLRLYLHRAYPLEKDKMGEREFESLGDLAIIVTFIQSLSLVTSLPTVSNKKGKHPGCFVPRFLALDEELRQLKTGVDLSDFVIPIDNLLEPGMASGTLTALDLYILERSGTKLGFLFQDLVDDCITNIRRHNEQVQAKKTEMKTQYVVPMAPEDSNTRAQERRQKEKTRPAQSLVYDIAPESVATEGTHPDNASTSL</sequence>
<dbReference type="EMBL" id="MU004478">
    <property type="protein sequence ID" value="KAF2649795.1"/>
    <property type="molecule type" value="Genomic_DNA"/>
</dbReference>
<dbReference type="Proteomes" id="UP000799324">
    <property type="component" value="Unassembled WGS sequence"/>
</dbReference>
<evidence type="ECO:0000313" key="2">
    <source>
        <dbReference type="EMBL" id="KAF2649795.1"/>
    </source>
</evidence>
<dbReference type="AlphaFoldDB" id="A0A6A6SPL7"/>
<evidence type="ECO:0000256" key="1">
    <source>
        <dbReference type="SAM" id="MobiDB-lite"/>
    </source>
</evidence>
<feature type="region of interest" description="Disordered" evidence="1">
    <location>
        <begin position="499"/>
        <end position="560"/>
    </location>
</feature>
<keyword evidence="3" id="KW-1185">Reference proteome</keyword>
<proteinExistence type="predicted"/>
<gene>
    <name evidence="2" type="ORF">K491DRAFT_707924</name>
</gene>
<feature type="compositionally biased region" description="Basic and acidic residues" evidence="1">
    <location>
        <begin position="518"/>
        <end position="532"/>
    </location>
</feature>
<organism evidence="2 3">
    <name type="scientific">Lophiostoma macrostomum CBS 122681</name>
    <dbReference type="NCBI Taxonomy" id="1314788"/>
    <lineage>
        <taxon>Eukaryota</taxon>
        <taxon>Fungi</taxon>
        <taxon>Dikarya</taxon>
        <taxon>Ascomycota</taxon>
        <taxon>Pezizomycotina</taxon>
        <taxon>Dothideomycetes</taxon>
        <taxon>Pleosporomycetidae</taxon>
        <taxon>Pleosporales</taxon>
        <taxon>Lophiostomataceae</taxon>
        <taxon>Lophiostoma</taxon>
    </lineage>
</organism>
<accession>A0A6A6SPL7</accession>
<dbReference type="PANTHER" id="PTHR40788">
    <property type="entry name" value="CLR5 DOMAIN-CONTAINING PROTEIN-RELATED"/>
    <property type="match status" value="1"/>
</dbReference>